<organism evidence="1 2">
    <name type="scientific">Paenibacillus mesotrionivorans</name>
    <dbReference type="NCBI Taxonomy" id="3160968"/>
    <lineage>
        <taxon>Bacteria</taxon>
        <taxon>Bacillati</taxon>
        <taxon>Bacillota</taxon>
        <taxon>Bacilli</taxon>
        <taxon>Bacillales</taxon>
        <taxon>Paenibacillaceae</taxon>
        <taxon>Paenibacillus</taxon>
    </lineage>
</organism>
<name>A0ACC7P5F4_9BACL</name>
<protein>
    <submittedName>
        <fullName evidence="1">Response regulator</fullName>
    </submittedName>
</protein>
<accession>A0ACC7P5F4</accession>
<reference evidence="1" key="1">
    <citation type="submission" date="2024-12" db="EMBL/GenBank/DDBJ databases">
        <authorList>
            <person name="Wu N."/>
        </authorList>
    </citation>
    <scope>NUCLEOTIDE SEQUENCE</scope>
    <source>
        <strain evidence="1">P15</strain>
    </source>
</reference>
<keyword evidence="2" id="KW-1185">Reference proteome</keyword>
<gene>
    <name evidence="1" type="ORF">ACI1P1_23020</name>
</gene>
<dbReference type="Proteomes" id="UP001631969">
    <property type="component" value="Unassembled WGS sequence"/>
</dbReference>
<evidence type="ECO:0000313" key="1">
    <source>
        <dbReference type="EMBL" id="MFM9331171.1"/>
    </source>
</evidence>
<proteinExistence type="predicted"/>
<sequence>MNVLVVDDEPVIRQGLRTLVEWELHGFRLAGEAGDGEEALAYMADHPVDLVVTDLLMPRMDGLELIRRIREAQTSVGILVLSCLDDFACVKEAMKLGAADYLLKPTMEPEQLLEVLGHMRRSLLLSRQEQERLLRWQRENEETKLMRLSRRAGAFLAGGAAEPELERELFGDGGQLAVVMVKLYPANETASAVVENAAVETGCVAVLRLREQQQLVLYGLQRSASRQEQHVRRAACAEALAKRLRAALEAGCRAVVSSGPAAAGLTELKHLASWHEQRLHRHFYAGELRPGAGAAGPRTPGPVTVLAEEAEPPPAPVGAGAAAVAPLPYEARNDLLRALAGGNAAGVRHQLERVAAHVLAARPPAGELLAFAAELVVMAEDAVRQHSSHPGAAGDYSRRRAELMAAASAAPSAQALSAWLGQAVEELLCHPAAGSVCGQASANPFVRMARQFMQENYSRNISTAEIAEHVKLNRSYLSELYSRETGETLSEALARIRMEAAKEMLKEGRMKVYEVAAAAGYSDSKIFTKAFKRMTGFTPKKFQ</sequence>
<dbReference type="EMBL" id="JBJURJ010000017">
    <property type="protein sequence ID" value="MFM9331171.1"/>
    <property type="molecule type" value="Genomic_DNA"/>
</dbReference>
<evidence type="ECO:0000313" key="2">
    <source>
        <dbReference type="Proteomes" id="UP001631969"/>
    </source>
</evidence>
<comment type="caution">
    <text evidence="1">The sequence shown here is derived from an EMBL/GenBank/DDBJ whole genome shotgun (WGS) entry which is preliminary data.</text>
</comment>